<dbReference type="Pfam" id="PF03357">
    <property type="entry name" value="Snf7"/>
    <property type="match status" value="1"/>
</dbReference>
<name>A0A485NEX4_LYNPA</name>
<comment type="similarity">
    <text evidence="1">Belongs to the SNF7 family.</text>
</comment>
<dbReference type="AlphaFoldDB" id="A0A485NEX4"/>
<dbReference type="GO" id="GO:0007034">
    <property type="term" value="P:vacuolar transport"/>
    <property type="evidence" value="ECO:0007669"/>
    <property type="project" value="InterPro"/>
</dbReference>
<evidence type="ECO:0000313" key="2">
    <source>
        <dbReference type="EMBL" id="VFV30528.1"/>
    </source>
</evidence>
<dbReference type="EMBL" id="CAAGRJ010014364">
    <property type="protein sequence ID" value="VFV30528.1"/>
    <property type="molecule type" value="Genomic_DNA"/>
</dbReference>
<proteinExistence type="inferred from homology"/>
<sequence length="66" mass="7462">MIKSTSSTTEFQREALENANTNIEVLKNMGYVTKVMRSAHDNTDIDKIEELTQDICDQQELANTAI</sequence>
<dbReference type="InterPro" id="IPR005024">
    <property type="entry name" value="Snf7_fam"/>
</dbReference>
<gene>
    <name evidence="2" type="ORF">LYPA_23C022983</name>
</gene>
<accession>A0A485NEX4</accession>
<dbReference type="Proteomes" id="UP000386466">
    <property type="component" value="Unassembled WGS sequence"/>
</dbReference>
<keyword evidence="3" id="KW-1185">Reference proteome</keyword>
<protein>
    <submittedName>
        <fullName evidence="2">Charged multivesicular body protein</fullName>
    </submittedName>
</protein>
<evidence type="ECO:0000313" key="3">
    <source>
        <dbReference type="Proteomes" id="UP000386466"/>
    </source>
</evidence>
<reference evidence="2 3" key="1">
    <citation type="submission" date="2019-01" db="EMBL/GenBank/DDBJ databases">
        <authorList>
            <person name="Alioto T."/>
            <person name="Alioto T."/>
        </authorList>
    </citation>
    <scope>NUCLEOTIDE SEQUENCE [LARGE SCALE GENOMIC DNA]</scope>
</reference>
<evidence type="ECO:0000256" key="1">
    <source>
        <dbReference type="ARBA" id="ARBA00006190"/>
    </source>
</evidence>
<organism evidence="2 3">
    <name type="scientific">Lynx pardinus</name>
    <name type="common">Iberian lynx</name>
    <name type="synonym">Felis pardina</name>
    <dbReference type="NCBI Taxonomy" id="191816"/>
    <lineage>
        <taxon>Eukaryota</taxon>
        <taxon>Metazoa</taxon>
        <taxon>Chordata</taxon>
        <taxon>Craniata</taxon>
        <taxon>Vertebrata</taxon>
        <taxon>Euteleostomi</taxon>
        <taxon>Mammalia</taxon>
        <taxon>Eutheria</taxon>
        <taxon>Laurasiatheria</taxon>
        <taxon>Carnivora</taxon>
        <taxon>Feliformia</taxon>
        <taxon>Felidae</taxon>
        <taxon>Felinae</taxon>
        <taxon>Lynx</taxon>
    </lineage>
</organism>